<dbReference type="InterPro" id="IPR001623">
    <property type="entry name" value="DnaJ_domain"/>
</dbReference>
<dbReference type="CDD" id="cd06257">
    <property type="entry name" value="DnaJ"/>
    <property type="match status" value="1"/>
</dbReference>
<proteinExistence type="predicted"/>
<dbReference type="InterPro" id="IPR052094">
    <property type="entry name" value="Pre-mRNA-splicing_ERAD"/>
</dbReference>
<protein>
    <recommendedName>
        <fullName evidence="7">J domain-containing protein</fullName>
    </recommendedName>
</protein>
<comment type="subcellular location">
    <subcellularLocation>
        <location evidence="2">Cytoplasm</location>
    </subcellularLocation>
    <subcellularLocation>
        <location evidence="1">Nucleus</location>
    </subcellularLocation>
</comment>
<reference evidence="8" key="1">
    <citation type="submission" date="2021-01" db="EMBL/GenBank/DDBJ databases">
        <authorList>
            <consortium name="Genoscope - CEA"/>
            <person name="William W."/>
        </authorList>
    </citation>
    <scope>NUCLEOTIDE SEQUENCE</scope>
</reference>
<name>A0A8S1QBJ7_9CILI</name>
<dbReference type="PANTHER" id="PTHR44313">
    <property type="entry name" value="DNAJ HOMOLOG SUBFAMILY C MEMBER 17"/>
    <property type="match status" value="1"/>
</dbReference>
<dbReference type="Pfam" id="PF00076">
    <property type="entry name" value="RRM_1"/>
    <property type="match status" value="1"/>
</dbReference>
<comment type="caution">
    <text evidence="8">The sequence shown here is derived from an EMBL/GenBank/DDBJ whole genome shotgun (WGS) entry which is preliminary data.</text>
</comment>
<dbReference type="PANTHER" id="PTHR44313:SF1">
    <property type="entry name" value="DNAJ HOMOLOG SUBFAMILY C MEMBER 17"/>
    <property type="match status" value="1"/>
</dbReference>
<evidence type="ECO:0000313" key="9">
    <source>
        <dbReference type="Proteomes" id="UP000692954"/>
    </source>
</evidence>
<dbReference type="InterPro" id="IPR000504">
    <property type="entry name" value="RRM_dom"/>
</dbReference>
<feature type="coiled-coil region" evidence="6">
    <location>
        <begin position="100"/>
        <end position="150"/>
    </location>
</feature>
<dbReference type="AlphaFoldDB" id="A0A8S1QBJ7"/>
<evidence type="ECO:0000256" key="6">
    <source>
        <dbReference type="SAM" id="Coils"/>
    </source>
</evidence>
<accession>A0A8S1QBJ7</accession>
<keyword evidence="6" id="KW-0175">Coiled coil</keyword>
<keyword evidence="4" id="KW-0143">Chaperone</keyword>
<dbReference type="PROSITE" id="PS50076">
    <property type="entry name" value="DNAJ_2"/>
    <property type="match status" value="1"/>
</dbReference>
<dbReference type="GO" id="GO:0005737">
    <property type="term" value="C:cytoplasm"/>
    <property type="evidence" value="ECO:0007669"/>
    <property type="project" value="UniProtKB-SubCell"/>
</dbReference>
<evidence type="ECO:0000256" key="4">
    <source>
        <dbReference type="ARBA" id="ARBA00023186"/>
    </source>
</evidence>
<keyword evidence="3" id="KW-0963">Cytoplasm</keyword>
<organism evidence="8 9">
    <name type="scientific">Paramecium sonneborni</name>
    <dbReference type="NCBI Taxonomy" id="65129"/>
    <lineage>
        <taxon>Eukaryota</taxon>
        <taxon>Sar</taxon>
        <taxon>Alveolata</taxon>
        <taxon>Ciliophora</taxon>
        <taxon>Intramacronucleata</taxon>
        <taxon>Oligohymenophorea</taxon>
        <taxon>Peniculida</taxon>
        <taxon>Parameciidae</taxon>
        <taxon>Paramecium</taxon>
    </lineage>
</organism>
<gene>
    <name evidence="8" type="ORF">PSON_ATCC_30995.1.T1000066</name>
</gene>
<evidence type="ECO:0000256" key="5">
    <source>
        <dbReference type="ARBA" id="ARBA00023242"/>
    </source>
</evidence>
<dbReference type="GO" id="GO:0003723">
    <property type="term" value="F:RNA binding"/>
    <property type="evidence" value="ECO:0007669"/>
    <property type="project" value="InterPro"/>
</dbReference>
<feature type="domain" description="J" evidence="7">
    <location>
        <begin position="13"/>
        <end position="82"/>
    </location>
</feature>
<dbReference type="GO" id="GO:0005681">
    <property type="term" value="C:spliceosomal complex"/>
    <property type="evidence" value="ECO:0007669"/>
    <property type="project" value="TreeGrafter"/>
</dbReference>
<evidence type="ECO:0000259" key="7">
    <source>
        <dbReference type="PROSITE" id="PS50076"/>
    </source>
</evidence>
<evidence type="ECO:0000256" key="3">
    <source>
        <dbReference type="ARBA" id="ARBA00022490"/>
    </source>
</evidence>
<dbReference type="Pfam" id="PF00226">
    <property type="entry name" value="DnaJ"/>
    <property type="match status" value="1"/>
</dbReference>
<dbReference type="SMART" id="SM00271">
    <property type="entry name" value="DnaJ"/>
    <property type="match status" value="1"/>
</dbReference>
<evidence type="ECO:0000256" key="2">
    <source>
        <dbReference type="ARBA" id="ARBA00004496"/>
    </source>
</evidence>
<keyword evidence="5" id="KW-0539">Nucleus</keyword>
<evidence type="ECO:0000313" key="8">
    <source>
        <dbReference type="EMBL" id="CAD8112181.1"/>
    </source>
</evidence>
<evidence type="ECO:0000256" key="1">
    <source>
        <dbReference type="ARBA" id="ARBA00004123"/>
    </source>
</evidence>
<dbReference type="GO" id="GO:0000390">
    <property type="term" value="P:spliceosomal complex disassembly"/>
    <property type="evidence" value="ECO:0007669"/>
    <property type="project" value="TreeGrafter"/>
</dbReference>
<dbReference type="EMBL" id="CAJJDN010000100">
    <property type="protein sequence ID" value="CAD8112181.1"/>
    <property type="molecule type" value="Genomic_DNA"/>
</dbReference>
<keyword evidence="9" id="KW-1185">Reference proteome</keyword>
<sequence length="300" mass="36599">MNNIIDFIKKNGNPFETLELEMTADKKEIKSQYKELARKYHPDKNIHTKDRFLKIQKAYEFIVNNMSDIHKYVEHQKYRQKEQSKMSNEQKQYAEDLKRREQYAEKQKQQEEVVKQMKVNEEMNRLEEQRKFEENERKQKQEKMIQFELQNKDLYKRLNTIKIKWGKDQLYTVDLLNLLFKNYGAIQEIKVQDNKRKATITFHTTEAANNAVLQQNNGFLKIKYFLKQEKRQQVMKELQTEKEKINRNDQEVYQLSTDTLNRISHFYNKDSKINAGLEELKREQERLKLIKQIYEDELKQ</sequence>
<dbReference type="OrthoDB" id="10250354at2759"/>
<dbReference type="Proteomes" id="UP000692954">
    <property type="component" value="Unassembled WGS sequence"/>
</dbReference>